<evidence type="ECO:0000313" key="1">
    <source>
        <dbReference type="EMBL" id="MFM1728158.1"/>
    </source>
</evidence>
<proteinExistence type="predicted"/>
<gene>
    <name evidence="1" type="ORF">ABEU19_001631</name>
</gene>
<name>A0ABW9FSK6_9NOCA</name>
<comment type="caution">
    <text evidence="1">The sequence shown here is derived from an EMBL/GenBank/DDBJ whole genome shotgun (WGS) entry which is preliminary data.</text>
</comment>
<accession>A0ABW9FSK6</accession>
<organism evidence="1 2">
    <name type="scientific">Prescottella soli</name>
    <dbReference type="NCBI Taxonomy" id="1543852"/>
    <lineage>
        <taxon>Bacteria</taxon>
        <taxon>Bacillati</taxon>
        <taxon>Actinomycetota</taxon>
        <taxon>Actinomycetes</taxon>
        <taxon>Mycobacteriales</taxon>
        <taxon>Nocardiaceae</taxon>
        <taxon>Prescottella</taxon>
    </lineage>
</organism>
<keyword evidence="2" id="KW-1185">Reference proteome</keyword>
<reference evidence="1 2" key="1">
    <citation type="submission" date="2023-11" db="EMBL/GenBank/DDBJ databases">
        <authorList>
            <person name="Val-Calvo J."/>
            <person name="Scortti M."/>
            <person name="Vazquez-Boland J."/>
        </authorList>
    </citation>
    <scope>NUCLEOTIDE SEQUENCE [LARGE SCALE GENOMIC DNA]</scope>
    <source>
        <strain evidence="1 2">DSM 46662</strain>
    </source>
</reference>
<dbReference type="Proteomes" id="UP001629744">
    <property type="component" value="Unassembled WGS sequence"/>
</dbReference>
<protein>
    <submittedName>
        <fullName evidence="1">Uncharacterized protein</fullName>
    </submittedName>
</protein>
<evidence type="ECO:0000313" key="2">
    <source>
        <dbReference type="Proteomes" id="UP001629744"/>
    </source>
</evidence>
<dbReference type="EMBL" id="JBDLNU010000002">
    <property type="protein sequence ID" value="MFM1728158.1"/>
    <property type="molecule type" value="Genomic_DNA"/>
</dbReference>
<dbReference type="RefSeq" id="WP_348604581.1">
    <property type="nucleotide sequence ID" value="NZ_CP157276.1"/>
</dbReference>
<sequence length="51" mass="5453">MTIRDRGNQRKVLVVDVGGADVGFDYNAARSRAHAIVEARPIGPCPVSSTE</sequence>